<evidence type="ECO:0000313" key="10">
    <source>
        <dbReference type="Proteomes" id="UP000744438"/>
    </source>
</evidence>
<dbReference type="GO" id="GO:0005737">
    <property type="term" value="C:cytoplasm"/>
    <property type="evidence" value="ECO:0007669"/>
    <property type="project" value="UniProtKB-UniRule"/>
</dbReference>
<dbReference type="Proteomes" id="UP000744438">
    <property type="component" value="Unassembled WGS sequence"/>
</dbReference>
<evidence type="ECO:0000313" key="9">
    <source>
        <dbReference type="EMBL" id="MBL6811689.1"/>
    </source>
</evidence>
<dbReference type="AlphaFoldDB" id="A0A937HWH9"/>
<comment type="caution">
    <text evidence="9">The sequence shown here is derived from an EMBL/GenBank/DDBJ whole genome shotgun (WGS) entry which is preliminary data.</text>
</comment>
<dbReference type="EC" id="2.5.1.61" evidence="7"/>
<keyword evidence="5" id="KW-0627">Porphyrin biosynthesis</keyword>
<protein>
    <recommendedName>
        <fullName evidence="7">Hydroxymethylbilane synthase</fullName>
        <ecNumber evidence="7">2.5.1.61</ecNumber>
    </recommendedName>
</protein>
<evidence type="ECO:0000256" key="1">
    <source>
        <dbReference type="ARBA" id="ARBA00002869"/>
    </source>
</evidence>
<reference evidence="9" key="1">
    <citation type="submission" date="2020-10" db="EMBL/GenBank/DDBJ databases">
        <title>Microbiome of the Black Sea water column analyzed by genome centric metagenomics.</title>
        <authorList>
            <person name="Cabello-Yeves P.J."/>
            <person name="Callieri C."/>
            <person name="Picazo A."/>
            <person name="Mehrshad M."/>
            <person name="Haro-Moreno J.M."/>
            <person name="Roda-Garcia J."/>
            <person name="Dzembekova N."/>
            <person name="Slabakova V."/>
            <person name="Slabakova N."/>
            <person name="Moncheva S."/>
            <person name="Rodriguez-Valera F."/>
        </authorList>
    </citation>
    <scope>NUCLEOTIDE SEQUENCE</scope>
    <source>
        <strain evidence="9">BS307-5m-G49</strain>
    </source>
</reference>
<comment type="pathway">
    <text evidence="2">Porphyrin-containing compound metabolism; protoporphyrin-IX biosynthesis; coproporphyrinogen-III from 5-aminolevulinate: step 2/4.</text>
</comment>
<dbReference type="PANTHER" id="PTHR11557">
    <property type="entry name" value="PORPHOBILINOGEN DEAMINASE"/>
    <property type="match status" value="1"/>
</dbReference>
<comment type="similarity">
    <text evidence="3">Belongs to the HMBS family.</text>
</comment>
<comment type="function">
    <text evidence="1">Tetrapolymerization of the monopyrrole PBG into the hydroxymethylbilane pre-uroporphyrinogen in several discrete steps.</text>
</comment>
<dbReference type="Pfam" id="PF01379">
    <property type="entry name" value="Porphobil_deam"/>
    <property type="match status" value="1"/>
</dbReference>
<dbReference type="EMBL" id="JADHQC010000008">
    <property type="protein sequence ID" value="MBL6811689.1"/>
    <property type="molecule type" value="Genomic_DNA"/>
</dbReference>
<comment type="catalytic activity">
    <reaction evidence="6">
        <text>4 porphobilinogen + H2O = hydroxymethylbilane + 4 NH4(+)</text>
        <dbReference type="Rhea" id="RHEA:13185"/>
        <dbReference type="ChEBI" id="CHEBI:15377"/>
        <dbReference type="ChEBI" id="CHEBI:28938"/>
        <dbReference type="ChEBI" id="CHEBI:57845"/>
        <dbReference type="ChEBI" id="CHEBI:58126"/>
        <dbReference type="EC" id="2.5.1.61"/>
    </reaction>
</comment>
<accession>A0A937HWH9</accession>
<evidence type="ECO:0000259" key="8">
    <source>
        <dbReference type="Pfam" id="PF01379"/>
    </source>
</evidence>
<dbReference type="GO" id="GO:0006783">
    <property type="term" value="P:heme biosynthetic process"/>
    <property type="evidence" value="ECO:0007669"/>
    <property type="project" value="TreeGrafter"/>
</dbReference>
<organism evidence="9 10">
    <name type="scientific">SAR86 cluster bacterium</name>
    <dbReference type="NCBI Taxonomy" id="2030880"/>
    <lineage>
        <taxon>Bacteria</taxon>
        <taxon>Pseudomonadati</taxon>
        <taxon>Pseudomonadota</taxon>
        <taxon>Gammaproteobacteria</taxon>
        <taxon>SAR86 cluster</taxon>
    </lineage>
</organism>
<keyword evidence="4 9" id="KW-0808">Transferase</keyword>
<dbReference type="PRINTS" id="PR00151">
    <property type="entry name" value="PORPHBDMNASE"/>
</dbReference>
<dbReference type="SUPFAM" id="SSF53850">
    <property type="entry name" value="Periplasmic binding protein-like II"/>
    <property type="match status" value="1"/>
</dbReference>
<sequence>MNELTIISRKSTLAKLQAIEVSEVIKKKYPEIKIIFKTKDTSGDIDLTTPLHKMPEMGVFTSDIREELLSGKADIAVHSWKDLPVDLEEGTEVAATIKRADPRDVLIFKKSSFKKKKLEIFTSSPRRQENLSKFLKKAFPFEMDSLSFTDIRGNILTRVQKLKDSNADGLVIAKAALDRLLSPIEEITTELDSFKKNLNGFLWMVIPCSQNPCAPGQGALAVEVKSGNKKVVELLNEINDLDVFKDVEDERKKLKKYGGGCHQKIGVSIENHPLGKITTEKGLTPENEFIDERCFSPFKKKLSGFENLIEDFYPKSKKDFKLFSRSKIDEGIKEIEAIKNSGLYISRASSIEKGIAIDLSNVIWTSGIENWFKLARKGIWVNGTSDSLGEEQSKPSSLLEQVNWFLVSHIDSEPKDKKLIATYKLVPEKDVEDLSKYSHFYWMSISSFKEALKRFPSIENAEHSCGLGKTFDELNKLYPNKIKPFLKYEDWLEKVKEAK</sequence>
<proteinExistence type="inferred from homology"/>
<evidence type="ECO:0000256" key="6">
    <source>
        <dbReference type="ARBA" id="ARBA00048169"/>
    </source>
</evidence>
<dbReference type="NCBIfam" id="TIGR00212">
    <property type="entry name" value="hemC"/>
    <property type="match status" value="1"/>
</dbReference>
<dbReference type="GO" id="GO:0004418">
    <property type="term" value="F:hydroxymethylbilane synthase activity"/>
    <property type="evidence" value="ECO:0007669"/>
    <property type="project" value="UniProtKB-UniRule"/>
</dbReference>
<dbReference type="InterPro" id="IPR022417">
    <property type="entry name" value="Porphobilin_deaminase_N"/>
</dbReference>
<dbReference type="Gene3D" id="3.40.190.10">
    <property type="entry name" value="Periplasmic binding protein-like II"/>
    <property type="match status" value="2"/>
</dbReference>
<gene>
    <name evidence="9" type="primary">hemC</name>
    <name evidence="9" type="ORF">ISQ63_02260</name>
</gene>
<dbReference type="PANTHER" id="PTHR11557:SF0">
    <property type="entry name" value="PORPHOBILINOGEN DEAMINASE"/>
    <property type="match status" value="1"/>
</dbReference>
<name>A0A937HWH9_9GAMM</name>
<dbReference type="InterPro" id="IPR000860">
    <property type="entry name" value="HemC"/>
</dbReference>
<evidence type="ECO:0000256" key="7">
    <source>
        <dbReference type="NCBIfam" id="TIGR00212"/>
    </source>
</evidence>
<feature type="domain" description="Porphobilinogen deaminase N-terminal" evidence="8">
    <location>
        <begin position="4"/>
        <end position="232"/>
    </location>
</feature>
<evidence type="ECO:0000256" key="2">
    <source>
        <dbReference type="ARBA" id="ARBA00004735"/>
    </source>
</evidence>
<evidence type="ECO:0000256" key="5">
    <source>
        <dbReference type="ARBA" id="ARBA00023244"/>
    </source>
</evidence>
<evidence type="ECO:0000256" key="4">
    <source>
        <dbReference type="ARBA" id="ARBA00022679"/>
    </source>
</evidence>
<evidence type="ECO:0000256" key="3">
    <source>
        <dbReference type="ARBA" id="ARBA00005638"/>
    </source>
</evidence>